<organism evidence="5 6">
    <name type="scientific">Xanthobacter autotrophicus</name>
    <dbReference type="NCBI Taxonomy" id="280"/>
    <lineage>
        <taxon>Bacteria</taxon>
        <taxon>Pseudomonadati</taxon>
        <taxon>Pseudomonadota</taxon>
        <taxon>Alphaproteobacteria</taxon>
        <taxon>Hyphomicrobiales</taxon>
        <taxon>Xanthobacteraceae</taxon>
        <taxon>Xanthobacter</taxon>
    </lineage>
</organism>
<dbReference type="CDD" id="cd00542">
    <property type="entry name" value="Ntn_PVA"/>
    <property type="match status" value="1"/>
</dbReference>
<accession>A0A6C1KR03</accession>
<name>A0A6C1KR03_XANAU</name>
<dbReference type="InterPro" id="IPR052193">
    <property type="entry name" value="Peptidase_C59"/>
</dbReference>
<dbReference type="Gene3D" id="3.60.60.10">
    <property type="entry name" value="Penicillin V Acylase, Chain A"/>
    <property type="match status" value="1"/>
</dbReference>
<keyword evidence="2 5" id="KW-0378">Hydrolase</keyword>
<sequence length="368" mass="38663">MKRILAAALAAFLPIQNAGLALACTAVNVVAADKTVIAGRTMEWAFDMKWTLKSLPKGTPLTLTAPADLGLPEKTVATLYSAVGISAEVIPGGAIIEGQNAAGLGMSGNFLPGFTTYQTVTKADTSYVSILGFGAWALGMHGTVAEVRAALSKTKVWADASLPSGPTPPTIHMVFTDRSGASIIVEYVGGDLQIHDNVASVLTNSPPYDWHLLNLRNYLNLSTMGVGDRRFGTANVTAIGQGGGATGLPGDFTPPSRFVRAAFMRHSMAQPKDAAAATAAIGHILNTVDIPLGVAQSKDGDAVVSDYTQWVAIKDLTHNRMMISDYAHRATFLTLDLDTIFAQDRPSARLVTDLPFPAAVDGTAALRN</sequence>
<evidence type="ECO:0000256" key="3">
    <source>
        <dbReference type="SAM" id="SignalP"/>
    </source>
</evidence>
<dbReference type="GeneID" id="95774928"/>
<dbReference type="Pfam" id="PF02275">
    <property type="entry name" value="CBAH"/>
    <property type="match status" value="1"/>
</dbReference>
<evidence type="ECO:0000313" key="6">
    <source>
        <dbReference type="Proteomes" id="UP000305131"/>
    </source>
</evidence>
<feature type="domain" description="Choloylglycine hydrolase/NAAA C-terminal" evidence="4">
    <location>
        <begin position="24"/>
        <end position="320"/>
    </location>
</feature>
<reference evidence="5 6" key="1">
    <citation type="submission" date="2019-05" db="EMBL/GenBank/DDBJ databases">
        <authorList>
            <person name="Zhou X."/>
        </authorList>
    </citation>
    <scope>NUCLEOTIDE SEQUENCE [LARGE SCALE GENOMIC DNA]</scope>
    <source>
        <strain evidence="5 6">DSM 432</strain>
    </source>
</reference>
<gene>
    <name evidence="5" type="ORF">FBQ73_15855</name>
</gene>
<dbReference type="PANTHER" id="PTHR35527">
    <property type="entry name" value="CHOLOYLGLYCINE HYDROLASE"/>
    <property type="match status" value="1"/>
</dbReference>
<evidence type="ECO:0000256" key="1">
    <source>
        <dbReference type="ARBA" id="ARBA00006625"/>
    </source>
</evidence>
<dbReference type="GO" id="GO:0016787">
    <property type="term" value="F:hydrolase activity"/>
    <property type="evidence" value="ECO:0007669"/>
    <property type="project" value="UniProtKB-KW"/>
</dbReference>
<dbReference type="InterPro" id="IPR029132">
    <property type="entry name" value="CBAH/NAAA_C"/>
</dbReference>
<proteinExistence type="inferred from homology"/>
<dbReference type="InterPro" id="IPR029055">
    <property type="entry name" value="Ntn_hydrolases_N"/>
</dbReference>
<comment type="similarity">
    <text evidence="1">Belongs to the peptidase C59 family.</text>
</comment>
<feature type="chain" id="PRO_5025525337" evidence="3">
    <location>
        <begin position="24"/>
        <end position="368"/>
    </location>
</feature>
<evidence type="ECO:0000313" key="5">
    <source>
        <dbReference type="EMBL" id="TLX42306.1"/>
    </source>
</evidence>
<comment type="caution">
    <text evidence="5">The sequence shown here is derived from an EMBL/GenBank/DDBJ whole genome shotgun (WGS) entry which is preliminary data.</text>
</comment>
<dbReference type="RefSeq" id="WP_138400443.1">
    <property type="nucleotide sequence ID" value="NZ_JBAFVI010000003.1"/>
</dbReference>
<keyword evidence="3" id="KW-0732">Signal</keyword>
<dbReference type="PROSITE" id="PS51257">
    <property type="entry name" value="PROKAR_LIPOPROTEIN"/>
    <property type="match status" value="1"/>
</dbReference>
<dbReference type="EMBL" id="VAUP01000031">
    <property type="protein sequence ID" value="TLX42306.1"/>
    <property type="molecule type" value="Genomic_DNA"/>
</dbReference>
<evidence type="ECO:0000259" key="4">
    <source>
        <dbReference type="Pfam" id="PF02275"/>
    </source>
</evidence>
<dbReference type="PANTHER" id="PTHR35527:SF2">
    <property type="entry name" value="HYDROLASE"/>
    <property type="match status" value="1"/>
</dbReference>
<dbReference type="AlphaFoldDB" id="A0A6C1KR03"/>
<dbReference type="OrthoDB" id="9794717at2"/>
<protein>
    <submittedName>
        <fullName evidence="5">Choloylglycine hydrolase family protein</fullName>
    </submittedName>
</protein>
<dbReference type="Proteomes" id="UP000305131">
    <property type="component" value="Unassembled WGS sequence"/>
</dbReference>
<dbReference type="SUPFAM" id="SSF56235">
    <property type="entry name" value="N-terminal nucleophile aminohydrolases (Ntn hydrolases)"/>
    <property type="match status" value="1"/>
</dbReference>
<feature type="signal peptide" evidence="3">
    <location>
        <begin position="1"/>
        <end position="23"/>
    </location>
</feature>
<evidence type="ECO:0000256" key="2">
    <source>
        <dbReference type="ARBA" id="ARBA00022801"/>
    </source>
</evidence>